<keyword evidence="4" id="KW-1185">Reference proteome</keyword>
<dbReference type="InterPro" id="IPR018638">
    <property type="entry name" value="DUF2061_membrane"/>
</dbReference>
<dbReference type="EMBL" id="QFYS01000002">
    <property type="protein sequence ID" value="RAK67607.1"/>
    <property type="molecule type" value="Genomic_DNA"/>
</dbReference>
<name>A0A328BKW7_9CAUL</name>
<evidence type="ECO:0000313" key="3">
    <source>
        <dbReference type="EMBL" id="RAK67607.1"/>
    </source>
</evidence>
<keyword evidence="1" id="KW-1133">Transmembrane helix</keyword>
<dbReference type="OrthoDB" id="9133582at2"/>
<keyword evidence="1" id="KW-0812">Transmembrane</keyword>
<keyword evidence="1" id="KW-0472">Membrane</keyword>
<dbReference type="Proteomes" id="UP000249524">
    <property type="component" value="Unassembled WGS sequence"/>
</dbReference>
<dbReference type="RefSeq" id="WP_111275217.1">
    <property type="nucleotide sequence ID" value="NZ_QFYS01000002.1"/>
</dbReference>
<sequence length="63" mass="6838">MRLAAKTASWSLVHMTVAIAVAYALTQNWKAALAVGLIEPVFQTIAFALHERAWSRAAPAHAH</sequence>
<protein>
    <recommendedName>
        <fullName evidence="2">DUF2061 domain-containing protein</fullName>
    </recommendedName>
</protein>
<evidence type="ECO:0000313" key="4">
    <source>
        <dbReference type="Proteomes" id="UP000249524"/>
    </source>
</evidence>
<dbReference type="Pfam" id="PF09834">
    <property type="entry name" value="DUF2061"/>
    <property type="match status" value="1"/>
</dbReference>
<organism evidence="3 4">
    <name type="scientific">Phenylobacterium kunshanense</name>
    <dbReference type="NCBI Taxonomy" id="1445034"/>
    <lineage>
        <taxon>Bacteria</taxon>
        <taxon>Pseudomonadati</taxon>
        <taxon>Pseudomonadota</taxon>
        <taxon>Alphaproteobacteria</taxon>
        <taxon>Caulobacterales</taxon>
        <taxon>Caulobacteraceae</taxon>
        <taxon>Phenylobacterium</taxon>
    </lineage>
</organism>
<evidence type="ECO:0000256" key="1">
    <source>
        <dbReference type="SAM" id="Phobius"/>
    </source>
</evidence>
<feature type="domain" description="DUF2061" evidence="2">
    <location>
        <begin position="5"/>
        <end position="55"/>
    </location>
</feature>
<evidence type="ECO:0000259" key="2">
    <source>
        <dbReference type="Pfam" id="PF09834"/>
    </source>
</evidence>
<accession>A0A328BKW7</accession>
<reference evidence="3 4" key="1">
    <citation type="submission" date="2018-05" db="EMBL/GenBank/DDBJ databases">
        <authorList>
            <person name="Lanie J.A."/>
            <person name="Ng W.-L."/>
            <person name="Kazmierczak K.M."/>
            <person name="Andrzejewski T.M."/>
            <person name="Davidsen T.M."/>
            <person name="Wayne K.J."/>
            <person name="Tettelin H."/>
            <person name="Glass J.I."/>
            <person name="Rusch D."/>
            <person name="Podicherti R."/>
            <person name="Tsui H.-C.T."/>
            <person name="Winkler M.E."/>
        </authorList>
    </citation>
    <scope>NUCLEOTIDE SEQUENCE [LARGE SCALE GENOMIC DNA]</scope>
    <source>
        <strain evidence="3 4">BUT-10</strain>
    </source>
</reference>
<proteinExistence type="predicted"/>
<comment type="caution">
    <text evidence="3">The sequence shown here is derived from an EMBL/GenBank/DDBJ whole genome shotgun (WGS) entry which is preliminary data.</text>
</comment>
<gene>
    <name evidence="3" type="ORF">DJ019_06780</name>
</gene>
<dbReference type="AlphaFoldDB" id="A0A328BKW7"/>
<feature type="transmembrane region" description="Helical" evidence="1">
    <location>
        <begin position="7"/>
        <end position="25"/>
    </location>
</feature>